<dbReference type="Gene3D" id="1.20.930.20">
    <property type="entry name" value="Adaptor protein Cbl, N-terminal domain"/>
    <property type="match status" value="1"/>
</dbReference>
<dbReference type="InterPro" id="IPR036537">
    <property type="entry name" value="Adaptor_Cbl_N_dom_sf"/>
</dbReference>
<accession>A0AAD6V4H7</accession>
<dbReference type="GO" id="GO:0007166">
    <property type="term" value="P:cell surface receptor signaling pathway"/>
    <property type="evidence" value="ECO:0007669"/>
    <property type="project" value="InterPro"/>
</dbReference>
<gene>
    <name evidence="1" type="ORF">GGX14DRAFT_370302</name>
</gene>
<dbReference type="CDD" id="cd21037">
    <property type="entry name" value="MLKL_NTD"/>
    <property type="match status" value="1"/>
</dbReference>
<keyword evidence="2" id="KW-1185">Reference proteome</keyword>
<sequence>LLTIVAEVSEFVSVPGLKVAASLLLNIWDNVQGVDIDVLACLRLAERCAGLLNFIVQEVHAMGNDVEEEMKEPLHKLIETFTQVRDLLVKQARRPFLKRYLKREENLREIAGCDTAITDALSQFSVRSPCTSSV</sequence>
<feature type="non-terminal residue" evidence="1">
    <location>
        <position position="1"/>
    </location>
</feature>
<proteinExistence type="predicted"/>
<name>A0AAD6V4H7_9AGAR</name>
<dbReference type="InterPro" id="IPR059179">
    <property type="entry name" value="MLKL-like_MCAfunc"/>
</dbReference>
<dbReference type="AlphaFoldDB" id="A0AAD6V4H7"/>
<comment type="caution">
    <text evidence="1">The sequence shown here is derived from an EMBL/GenBank/DDBJ whole genome shotgun (WGS) entry which is preliminary data.</text>
</comment>
<evidence type="ECO:0000313" key="1">
    <source>
        <dbReference type="EMBL" id="KAJ7202553.1"/>
    </source>
</evidence>
<protein>
    <submittedName>
        <fullName evidence="1">Uncharacterized protein</fullName>
    </submittedName>
</protein>
<organism evidence="1 2">
    <name type="scientific">Mycena pura</name>
    <dbReference type="NCBI Taxonomy" id="153505"/>
    <lineage>
        <taxon>Eukaryota</taxon>
        <taxon>Fungi</taxon>
        <taxon>Dikarya</taxon>
        <taxon>Basidiomycota</taxon>
        <taxon>Agaricomycotina</taxon>
        <taxon>Agaricomycetes</taxon>
        <taxon>Agaricomycetidae</taxon>
        <taxon>Agaricales</taxon>
        <taxon>Marasmiineae</taxon>
        <taxon>Mycenaceae</taxon>
        <taxon>Mycena</taxon>
    </lineage>
</organism>
<dbReference type="Proteomes" id="UP001219525">
    <property type="component" value="Unassembled WGS sequence"/>
</dbReference>
<reference evidence="1" key="1">
    <citation type="submission" date="2023-03" db="EMBL/GenBank/DDBJ databases">
        <title>Massive genome expansion in bonnet fungi (Mycena s.s.) driven by repeated elements and novel gene families across ecological guilds.</title>
        <authorList>
            <consortium name="Lawrence Berkeley National Laboratory"/>
            <person name="Harder C.B."/>
            <person name="Miyauchi S."/>
            <person name="Viragh M."/>
            <person name="Kuo A."/>
            <person name="Thoen E."/>
            <person name="Andreopoulos B."/>
            <person name="Lu D."/>
            <person name="Skrede I."/>
            <person name="Drula E."/>
            <person name="Henrissat B."/>
            <person name="Morin E."/>
            <person name="Kohler A."/>
            <person name="Barry K."/>
            <person name="LaButti K."/>
            <person name="Morin E."/>
            <person name="Salamov A."/>
            <person name="Lipzen A."/>
            <person name="Mereny Z."/>
            <person name="Hegedus B."/>
            <person name="Baldrian P."/>
            <person name="Stursova M."/>
            <person name="Weitz H."/>
            <person name="Taylor A."/>
            <person name="Grigoriev I.V."/>
            <person name="Nagy L.G."/>
            <person name="Martin F."/>
            <person name="Kauserud H."/>
        </authorList>
    </citation>
    <scope>NUCLEOTIDE SEQUENCE</scope>
    <source>
        <strain evidence="1">9144</strain>
    </source>
</reference>
<evidence type="ECO:0000313" key="2">
    <source>
        <dbReference type="Proteomes" id="UP001219525"/>
    </source>
</evidence>
<dbReference type="EMBL" id="JARJCW010000054">
    <property type="protein sequence ID" value="KAJ7202553.1"/>
    <property type="molecule type" value="Genomic_DNA"/>
</dbReference>